<dbReference type="EMBL" id="FOZS01000001">
    <property type="protein sequence ID" value="SFS35375.1"/>
    <property type="molecule type" value="Genomic_DNA"/>
</dbReference>
<evidence type="ECO:0000313" key="3">
    <source>
        <dbReference type="Proteomes" id="UP000199199"/>
    </source>
</evidence>
<keyword evidence="1" id="KW-0472">Membrane</keyword>
<reference evidence="3" key="1">
    <citation type="submission" date="2016-10" db="EMBL/GenBank/DDBJ databases">
        <authorList>
            <person name="Varghese N."/>
            <person name="Submissions S."/>
        </authorList>
    </citation>
    <scope>NUCLEOTIDE SEQUENCE [LARGE SCALE GENOMIC DNA]</scope>
    <source>
        <strain evidence="3">DSM 22427</strain>
    </source>
</reference>
<dbReference type="OrthoDB" id="170398at2157"/>
<feature type="transmembrane region" description="Helical" evidence="1">
    <location>
        <begin position="6"/>
        <end position="30"/>
    </location>
</feature>
<keyword evidence="1" id="KW-1133">Transmembrane helix</keyword>
<keyword evidence="3" id="KW-1185">Reference proteome</keyword>
<proteinExistence type="predicted"/>
<feature type="transmembrane region" description="Helical" evidence="1">
    <location>
        <begin position="37"/>
        <end position="59"/>
    </location>
</feature>
<accession>A0A1I6P5B5</accession>
<dbReference type="InterPro" id="IPR055943">
    <property type="entry name" value="DUF7521"/>
</dbReference>
<feature type="transmembrane region" description="Helical" evidence="1">
    <location>
        <begin position="65"/>
        <end position="88"/>
    </location>
</feature>
<keyword evidence="1" id="KW-0812">Transmembrane</keyword>
<name>A0A1I6P5B5_9EURY</name>
<dbReference type="AlphaFoldDB" id="A0A1I6P5B5"/>
<dbReference type="Pfam" id="PF24365">
    <property type="entry name" value="DUF7521"/>
    <property type="match status" value="1"/>
</dbReference>
<evidence type="ECO:0000313" key="2">
    <source>
        <dbReference type="EMBL" id="SFS35375.1"/>
    </source>
</evidence>
<gene>
    <name evidence="2" type="ORF">SAMN04488556_0334</name>
</gene>
<organism evidence="2 3">
    <name type="scientific">Halostagnicola kamekurae</name>
    <dbReference type="NCBI Taxonomy" id="619731"/>
    <lineage>
        <taxon>Archaea</taxon>
        <taxon>Methanobacteriati</taxon>
        <taxon>Methanobacteriota</taxon>
        <taxon>Stenosarchaea group</taxon>
        <taxon>Halobacteria</taxon>
        <taxon>Halobacteriales</taxon>
        <taxon>Natrialbaceae</taxon>
        <taxon>Halostagnicola</taxon>
    </lineage>
</organism>
<sequence length="103" mass="10558">MDEYTAIITVANTATLLTGGAVAALALRAYRRTGAPALRAVTIGFCCIIIGSILGGLIHSLEGNVALGVAVQNSFTAFGFAVLLYSLYAEMSDSASGSTTIIR</sequence>
<dbReference type="Proteomes" id="UP000199199">
    <property type="component" value="Unassembled WGS sequence"/>
</dbReference>
<evidence type="ECO:0000256" key="1">
    <source>
        <dbReference type="SAM" id="Phobius"/>
    </source>
</evidence>
<protein>
    <submittedName>
        <fullName evidence="2">Uncharacterized protein</fullName>
    </submittedName>
</protein>
<dbReference type="RefSeq" id="WP_092900688.1">
    <property type="nucleotide sequence ID" value="NZ_FOZS01000001.1"/>
</dbReference>